<dbReference type="AlphaFoldDB" id="A0A381X238"/>
<reference evidence="1" key="1">
    <citation type="submission" date="2018-05" db="EMBL/GenBank/DDBJ databases">
        <authorList>
            <person name="Lanie J.A."/>
            <person name="Ng W.-L."/>
            <person name="Kazmierczak K.M."/>
            <person name="Andrzejewski T.M."/>
            <person name="Davidsen T.M."/>
            <person name="Wayne K.J."/>
            <person name="Tettelin H."/>
            <person name="Glass J.I."/>
            <person name="Rusch D."/>
            <person name="Podicherti R."/>
            <person name="Tsui H.-C.T."/>
            <person name="Winkler M.E."/>
        </authorList>
    </citation>
    <scope>NUCLEOTIDE SEQUENCE</scope>
</reference>
<name>A0A381X238_9ZZZZ</name>
<sequence length="33" mass="4261">RWRCWRCCSLRRSSVQSPQRRAFAFQRRRIHRN</sequence>
<feature type="non-terminal residue" evidence="1">
    <location>
        <position position="33"/>
    </location>
</feature>
<feature type="non-terminal residue" evidence="1">
    <location>
        <position position="1"/>
    </location>
</feature>
<evidence type="ECO:0000313" key="1">
    <source>
        <dbReference type="EMBL" id="SVA58856.1"/>
    </source>
</evidence>
<accession>A0A381X238</accession>
<gene>
    <name evidence="1" type="ORF">METZ01_LOCUS111710</name>
</gene>
<organism evidence="1">
    <name type="scientific">marine metagenome</name>
    <dbReference type="NCBI Taxonomy" id="408172"/>
    <lineage>
        <taxon>unclassified sequences</taxon>
        <taxon>metagenomes</taxon>
        <taxon>ecological metagenomes</taxon>
    </lineage>
</organism>
<proteinExistence type="predicted"/>
<dbReference type="EMBL" id="UINC01013658">
    <property type="protein sequence ID" value="SVA58856.1"/>
    <property type="molecule type" value="Genomic_DNA"/>
</dbReference>
<protein>
    <submittedName>
        <fullName evidence="1">Uncharacterized protein</fullName>
    </submittedName>
</protein>